<dbReference type="SUPFAM" id="SSF53448">
    <property type="entry name" value="Nucleotide-diphospho-sugar transferases"/>
    <property type="match status" value="1"/>
</dbReference>
<reference evidence="2 3" key="1">
    <citation type="submission" date="2019-04" db="EMBL/GenBank/DDBJ databases">
        <title>Microbes associate with the intestines of laboratory mice.</title>
        <authorList>
            <person name="Navarre W."/>
            <person name="Wong E."/>
            <person name="Huang K."/>
            <person name="Tropini C."/>
            <person name="Ng K."/>
            <person name="Yu B."/>
        </authorList>
    </citation>
    <scope>NUCLEOTIDE SEQUENCE [LARGE SCALE GENOMIC DNA]</scope>
    <source>
        <strain evidence="2 3">NM46_B2-13</strain>
    </source>
</reference>
<feature type="domain" description="Glycosyltransferase 2-like" evidence="1">
    <location>
        <begin position="19"/>
        <end position="142"/>
    </location>
</feature>
<evidence type="ECO:0000313" key="2">
    <source>
        <dbReference type="EMBL" id="TGY39461.1"/>
    </source>
</evidence>
<proteinExistence type="predicted"/>
<evidence type="ECO:0000313" key="3">
    <source>
        <dbReference type="Proteomes" id="UP000309893"/>
    </source>
</evidence>
<accession>A0A4S2DEV9</accession>
<sequence>MTDTASYKLNGDLMSARWSLITVTYNSAAKLRQYWSELNLPDAVEWVVVDNASSDDSVAVAQELGARVIPLPRNVGFGAANNIGFDVTEGAYVAFVNPDVTPVLDDLSRLAQHLSNNPNDLVAPQLVNDDLSLQPNGRGRPYLSAKIVNRLRDRGGRDGYLLVAQAGEVLETDWLMGAMVAGTRDRIKKIGVWDERFFVYYEDSDLGLRNAAHGGRSVVLGDIRWIHGWARETKAPSLAAWRLELPSMVKFYSRYPNLILGSSPHRRRVEAK</sequence>
<dbReference type="Gene3D" id="3.90.550.10">
    <property type="entry name" value="Spore Coat Polysaccharide Biosynthesis Protein SpsA, Chain A"/>
    <property type="match status" value="1"/>
</dbReference>
<dbReference type="OrthoDB" id="9771846at2"/>
<dbReference type="AlphaFoldDB" id="A0A4S2DEV9"/>
<dbReference type="Pfam" id="PF00535">
    <property type="entry name" value="Glycos_transf_2"/>
    <property type="match status" value="1"/>
</dbReference>
<dbReference type="GO" id="GO:0016740">
    <property type="term" value="F:transferase activity"/>
    <property type="evidence" value="ECO:0007669"/>
    <property type="project" value="UniProtKB-KW"/>
</dbReference>
<evidence type="ECO:0000259" key="1">
    <source>
        <dbReference type="Pfam" id="PF00535"/>
    </source>
</evidence>
<dbReference type="InterPro" id="IPR001173">
    <property type="entry name" value="Glyco_trans_2-like"/>
</dbReference>
<organism evidence="2 3">
    <name type="scientific">Microbacterium laevaniformans</name>
    <dbReference type="NCBI Taxonomy" id="36807"/>
    <lineage>
        <taxon>Bacteria</taxon>
        <taxon>Bacillati</taxon>
        <taxon>Actinomycetota</taxon>
        <taxon>Actinomycetes</taxon>
        <taxon>Micrococcales</taxon>
        <taxon>Microbacteriaceae</taxon>
        <taxon>Microbacterium</taxon>
    </lineage>
</organism>
<name>A0A4S2DEV9_9MICO</name>
<dbReference type="EMBL" id="SRYO01000001">
    <property type="protein sequence ID" value="TGY39461.1"/>
    <property type="molecule type" value="Genomic_DNA"/>
</dbReference>
<comment type="caution">
    <text evidence="2">The sequence shown here is derived from an EMBL/GenBank/DDBJ whole genome shotgun (WGS) entry which is preliminary data.</text>
</comment>
<gene>
    <name evidence="2" type="ORF">E5344_02335</name>
</gene>
<keyword evidence="2" id="KW-0808">Transferase</keyword>
<protein>
    <submittedName>
        <fullName evidence="2">Glycosyltransferase family 2 protein</fullName>
    </submittedName>
</protein>
<dbReference type="InterPro" id="IPR029044">
    <property type="entry name" value="Nucleotide-diphossugar_trans"/>
</dbReference>
<dbReference type="PANTHER" id="PTHR43179:SF7">
    <property type="entry name" value="RHAMNOSYLTRANSFERASE WBBL"/>
    <property type="match status" value="1"/>
</dbReference>
<dbReference type="Proteomes" id="UP000309893">
    <property type="component" value="Unassembled WGS sequence"/>
</dbReference>
<dbReference type="PANTHER" id="PTHR43179">
    <property type="entry name" value="RHAMNOSYLTRANSFERASE WBBL"/>
    <property type="match status" value="1"/>
</dbReference>